<accession>A0A368XRN1</accession>
<keyword evidence="1" id="KW-1133">Transmembrane helix</keyword>
<protein>
    <submittedName>
        <fullName evidence="2">Uncharacterized protein</fullName>
    </submittedName>
</protein>
<gene>
    <name evidence="2" type="ORF">DFR57_10786</name>
</gene>
<keyword evidence="1" id="KW-0472">Membrane</keyword>
<reference evidence="2 3" key="1">
    <citation type="submission" date="2018-07" db="EMBL/GenBank/DDBJ databases">
        <title>Genomic Encyclopedia of Type Strains, Phase IV (KMG-IV): sequencing the most valuable type-strain genomes for metagenomic binning, comparative biology and taxonomic classification.</title>
        <authorList>
            <person name="Goeker M."/>
        </authorList>
    </citation>
    <scope>NUCLEOTIDE SEQUENCE [LARGE SCALE GENOMIC DNA]</scope>
    <source>
        <strain evidence="2 3">DSM 27696</strain>
    </source>
</reference>
<evidence type="ECO:0000313" key="2">
    <source>
        <dbReference type="EMBL" id="RCW69698.1"/>
    </source>
</evidence>
<keyword evidence="1" id="KW-0812">Transmembrane</keyword>
<dbReference type="AlphaFoldDB" id="A0A368XRN1"/>
<dbReference type="Proteomes" id="UP000252585">
    <property type="component" value="Unassembled WGS sequence"/>
</dbReference>
<organism evidence="2 3">
    <name type="scientific">Saliterribacillus persicus</name>
    <dbReference type="NCBI Taxonomy" id="930114"/>
    <lineage>
        <taxon>Bacteria</taxon>
        <taxon>Bacillati</taxon>
        <taxon>Bacillota</taxon>
        <taxon>Bacilli</taxon>
        <taxon>Bacillales</taxon>
        <taxon>Bacillaceae</taxon>
        <taxon>Saliterribacillus</taxon>
    </lineage>
</organism>
<dbReference type="PROSITE" id="PS51257">
    <property type="entry name" value="PROKAR_LIPOPROTEIN"/>
    <property type="match status" value="1"/>
</dbReference>
<evidence type="ECO:0000313" key="3">
    <source>
        <dbReference type="Proteomes" id="UP000252585"/>
    </source>
</evidence>
<keyword evidence="3" id="KW-1185">Reference proteome</keyword>
<name>A0A368XRN1_9BACI</name>
<comment type="caution">
    <text evidence="2">The sequence shown here is derived from an EMBL/GenBank/DDBJ whole genome shotgun (WGS) entry which is preliminary data.</text>
</comment>
<feature type="transmembrane region" description="Helical" evidence="1">
    <location>
        <begin position="42"/>
        <end position="58"/>
    </location>
</feature>
<dbReference type="EMBL" id="QPJJ01000007">
    <property type="protein sequence ID" value="RCW69698.1"/>
    <property type="molecule type" value="Genomic_DNA"/>
</dbReference>
<evidence type="ECO:0000256" key="1">
    <source>
        <dbReference type="SAM" id="Phobius"/>
    </source>
</evidence>
<dbReference type="RefSeq" id="WP_114352920.1">
    <property type="nucleotide sequence ID" value="NZ_QPJJ01000007.1"/>
</dbReference>
<proteinExistence type="predicted"/>
<sequence>MEKGIKYLRFWLFAMCFTVFWVIYGCFVFIKNLVVENNFDMQAVYLILGMLILFFQSNKEFKKLKR</sequence>
<dbReference type="OrthoDB" id="2886374at2"/>
<feature type="transmembrane region" description="Helical" evidence="1">
    <location>
        <begin position="7"/>
        <end position="30"/>
    </location>
</feature>